<name>A0A9D5X1V4_9BACT</name>
<organism evidence="1 2">
    <name type="scientific">Prevotella nigrescens</name>
    <dbReference type="NCBI Taxonomy" id="28133"/>
    <lineage>
        <taxon>Bacteria</taxon>
        <taxon>Pseudomonadati</taxon>
        <taxon>Bacteroidota</taxon>
        <taxon>Bacteroidia</taxon>
        <taxon>Bacteroidales</taxon>
        <taxon>Prevotellaceae</taxon>
        <taxon>Prevotella</taxon>
    </lineage>
</organism>
<accession>A0A9D5X1V4</accession>
<sequence length="49" mass="5631">MKKNQDKFKNIPQFFNMGIGKKCSANLPKGSLAEQIIKERDGWIIIITH</sequence>
<dbReference type="Proteomes" id="UP000787419">
    <property type="component" value="Unassembled WGS sequence"/>
</dbReference>
<dbReference type="EMBL" id="JABZTM010000148">
    <property type="protein sequence ID" value="MBF1447807.1"/>
    <property type="molecule type" value="Genomic_DNA"/>
</dbReference>
<evidence type="ECO:0000313" key="2">
    <source>
        <dbReference type="Proteomes" id="UP000787419"/>
    </source>
</evidence>
<comment type="caution">
    <text evidence="1">The sequence shown here is derived from an EMBL/GenBank/DDBJ whole genome shotgun (WGS) entry which is preliminary data.</text>
</comment>
<evidence type="ECO:0000313" key="1">
    <source>
        <dbReference type="EMBL" id="MBF1447807.1"/>
    </source>
</evidence>
<gene>
    <name evidence="1" type="ORF">HXN55_10570</name>
</gene>
<dbReference type="AlphaFoldDB" id="A0A9D5X1V4"/>
<reference evidence="1" key="1">
    <citation type="submission" date="2020-04" db="EMBL/GenBank/DDBJ databases">
        <title>Deep metagenomics examines the oral microbiome during advanced dental caries in children, revealing novel taxa and co-occurrences with host molecules.</title>
        <authorList>
            <person name="Baker J.L."/>
            <person name="Morton J.T."/>
            <person name="Dinis M."/>
            <person name="Alvarez R."/>
            <person name="Tran N.C."/>
            <person name="Knight R."/>
            <person name="Edlund A."/>
        </authorList>
    </citation>
    <scope>NUCLEOTIDE SEQUENCE</scope>
    <source>
        <strain evidence="1">JCVI_32_bin.50</strain>
    </source>
</reference>
<proteinExistence type="predicted"/>
<protein>
    <submittedName>
        <fullName evidence="1">Uncharacterized protein</fullName>
    </submittedName>
</protein>